<evidence type="ECO:0000313" key="2">
    <source>
        <dbReference type="Proteomes" id="UP000002969"/>
    </source>
</evidence>
<comment type="caution">
    <text evidence="1">The sequence shown here is derived from an EMBL/GenBank/DDBJ whole genome shotgun (WGS) entry which is preliminary data.</text>
</comment>
<sequence length="48" mass="5541">MSLLGLTDLNQSPFNLPSAIFRHPFTLKEGYSCFEIPHTFPDATLWTW</sequence>
<gene>
    <name evidence="1" type="ORF">HMPREF0204_14801</name>
</gene>
<dbReference type="Proteomes" id="UP000002969">
    <property type="component" value="Unassembled WGS sequence"/>
</dbReference>
<protein>
    <submittedName>
        <fullName evidence="1">Uncharacterized protein</fullName>
    </submittedName>
</protein>
<name>A0ABN0ARH3_CHRGE</name>
<evidence type="ECO:0000313" key="1">
    <source>
        <dbReference type="EMBL" id="EFK35732.1"/>
    </source>
</evidence>
<proteinExistence type="predicted"/>
<dbReference type="EMBL" id="ACKQ02000007">
    <property type="protein sequence ID" value="EFK35732.1"/>
    <property type="molecule type" value="Genomic_DNA"/>
</dbReference>
<reference evidence="1" key="1">
    <citation type="submission" date="2010-06" db="EMBL/GenBank/DDBJ databases">
        <authorList>
            <person name="Muzny D."/>
            <person name="Qin X."/>
            <person name="Buhay C."/>
            <person name="Dugan-Rocha S."/>
            <person name="Ding Y."/>
            <person name="Chen G."/>
            <person name="Hawes A."/>
            <person name="Holder M."/>
            <person name="Jhangiani S."/>
            <person name="Johnson A."/>
            <person name="Khan Z."/>
            <person name="Li Z."/>
            <person name="Liu W."/>
            <person name="Liu X."/>
            <person name="Perez L."/>
            <person name="Shen H."/>
            <person name="Wang Q."/>
            <person name="Watt J."/>
            <person name="Xi L."/>
            <person name="Xin Y."/>
            <person name="Zhou J."/>
            <person name="Deng J."/>
            <person name="Jiang H."/>
            <person name="Liu Y."/>
            <person name="Qu J."/>
            <person name="Song X.-Z."/>
            <person name="Zhang L."/>
            <person name="Villasana D."/>
            <person name="Johnson A."/>
            <person name="Liu J."/>
            <person name="Liyanage D."/>
            <person name="Lorensuhewa L."/>
            <person name="Robinson T."/>
            <person name="Song A."/>
            <person name="Song B.-B."/>
            <person name="Dinh H."/>
            <person name="Thornton R."/>
            <person name="Coyle M."/>
            <person name="Francisco L."/>
            <person name="Jackson L."/>
            <person name="Javaid M."/>
            <person name="Korchina V."/>
            <person name="Kovar C."/>
            <person name="Mata R."/>
            <person name="Mathew T."/>
            <person name="Ngo R."/>
            <person name="Nguyen L."/>
            <person name="Nguyen N."/>
            <person name="Okwuonu G."/>
            <person name="Ongeri F."/>
            <person name="Pham C."/>
            <person name="Simmons D."/>
            <person name="Wilczek-Boney K."/>
            <person name="Hale W."/>
            <person name="Jakkamsetti A."/>
            <person name="Pham P."/>
            <person name="Ruth R."/>
            <person name="San Lucas F."/>
            <person name="Warren J."/>
            <person name="Zhang J."/>
            <person name="Zhao Z."/>
            <person name="Zhou C."/>
            <person name="Zhu D."/>
            <person name="Lee S."/>
            <person name="Bess C."/>
            <person name="Blankenburg K."/>
            <person name="Forbes L."/>
            <person name="Fu Q."/>
            <person name="Gubbala S."/>
            <person name="Hirani K."/>
            <person name="Jayaseelan J.C."/>
            <person name="Lara F."/>
            <person name="Munidasa M."/>
            <person name="Palculict T."/>
            <person name="Patil S."/>
            <person name="Pu L.-L."/>
            <person name="Saada N."/>
            <person name="Tang L."/>
            <person name="Weissenberger G."/>
            <person name="Zhu Y."/>
            <person name="Hemphill L."/>
            <person name="Shang Y."/>
            <person name="Youmans B."/>
            <person name="Ayvaz T."/>
            <person name="Ross M."/>
            <person name="Santibanez J."/>
            <person name="Aqrawi P."/>
            <person name="Gross S."/>
            <person name="Joshi V."/>
            <person name="Fowler G."/>
            <person name="Nazareth L."/>
            <person name="Reid J."/>
            <person name="Worley K."/>
            <person name="Petrosino J."/>
            <person name="Highlander S."/>
            <person name="Gibbs R."/>
        </authorList>
    </citation>
    <scope>NUCLEOTIDE SEQUENCE [LARGE SCALE GENOMIC DNA]</scope>
    <source>
        <strain evidence="1">ATCC 35910</strain>
    </source>
</reference>
<accession>A0ABN0ARH3</accession>
<keyword evidence="2" id="KW-1185">Reference proteome</keyword>
<organism evidence="1 2">
    <name type="scientific">Chryseobacterium gleum ATCC 35910</name>
    <dbReference type="NCBI Taxonomy" id="525257"/>
    <lineage>
        <taxon>Bacteria</taxon>
        <taxon>Pseudomonadati</taxon>
        <taxon>Bacteroidota</taxon>
        <taxon>Flavobacteriia</taxon>
        <taxon>Flavobacteriales</taxon>
        <taxon>Weeksellaceae</taxon>
        <taxon>Chryseobacterium group</taxon>
        <taxon>Chryseobacterium</taxon>
    </lineage>
</organism>